<sequence length="452" mass="51830">YFYSYSFLKADENEDTCRIHQEKIAAAVDITSATKFFNLNLHQFGPYRINYTQNGRFLLLGGHMGHVAALDWVTKSLMCEINVMESVHDIKWLHIPTMFAVSQKNWVYIYDNQGIELHCIKKLYRVQKMEFLRYHFLLACASETSYLSWLDVSVGKMVAQFYAKSGHLDVLCQNPYNAILVAGHPNGTISMWSPNVEEPVVKMLCHTQPVRSISVDSRGMYLVTGSADRVVKVWDIRNYKCLQSYRVGGPPVQLTFSQRGLLGVAMDNTVEIYKDCCVSTATKPYLRHKAPAPVTNLEFCPYEDVLGIGHNKGFTSILVPGAGEPNFDAYECNPYMTKTQRREMEVKALLEKVQPELISLDPGKIGELDIPTLKDKIENKKKLLYVKPLDIELELQKKKKGKTSALKMQKRKDDVKEQGKKKFIQDTIEKKQKKTELVKRKENVLDRFRSKH</sequence>
<dbReference type="InterPro" id="IPR036322">
    <property type="entry name" value="WD40_repeat_dom_sf"/>
</dbReference>
<keyword evidence="4" id="KW-0539">Nucleus</keyword>
<dbReference type="PROSITE" id="PS00678">
    <property type="entry name" value="WD_REPEATS_1"/>
    <property type="match status" value="1"/>
</dbReference>
<proteinExistence type="predicted"/>
<dbReference type="Pfam" id="PF00400">
    <property type="entry name" value="WD40"/>
    <property type="match status" value="1"/>
</dbReference>
<dbReference type="SMART" id="SM00320">
    <property type="entry name" value="WD40"/>
    <property type="match status" value="4"/>
</dbReference>
<evidence type="ECO:0000313" key="7">
    <source>
        <dbReference type="Proteomes" id="UP000694941"/>
    </source>
</evidence>
<feature type="domain" description="BING4 C-terminal" evidence="6">
    <location>
        <begin position="284"/>
        <end position="362"/>
    </location>
</feature>
<name>A0ABM1T1B6_LIMPO</name>
<comment type="subcellular location">
    <subcellularLocation>
        <location evidence="1">Nucleus</location>
        <location evidence="1">Nucleolus</location>
    </subcellularLocation>
</comment>
<dbReference type="InterPro" id="IPR040315">
    <property type="entry name" value="WDR46/Utp7"/>
</dbReference>
<feature type="non-terminal residue" evidence="8">
    <location>
        <position position="1"/>
    </location>
</feature>
<dbReference type="InterPro" id="IPR012952">
    <property type="entry name" value="BING4_C_dom"/>
</dbReference>
<accession>A0ABM1T1B6</accession>
<keyword evidence="3" id="KW-0677">Repeat</keyword>
<evidence type="ECO:0000256" key="3">
    <source>
        <dbReference type="ARBA" id="ARBA00022737"/>
    </source>
</evidence>
<organism evidence="7 8">
    <name type="scientific">Limulus polyphemus</name>
    <name type="common">Atlantic horseshoe crab</name>
    <dbReference type="NCBI Taxonomy" id="6850"/>
    <lineage>
        <taxon>Eukaryota</taxon>
        <taxon>Metazoa</taxon>
        <taxon>Ecdysozoa</taxon>
        <taxon>Arthropoda</taxon>
        <taxon>Chelicerata</taxon>
        <taxon>Merostomata</taxon>
        <taxon>Xiphosura</taxon>
        <taxon>Limulidae</taxon>
        <taxon>Limulus</taxon>
    </lineage>
</organism>
<evidence type="ECO:0000313" key="8">
    <source>
        <dbReference type="RefSeq" id="XP_022249672.1"/>
    </source>
</evidence>
<dbReference type="InterPro" id="IPR001680">
    <property type="entry name" value="WD40_rpt"/>
</dbReference>
<dbReference type="Proteomes" id="UP000694941">
    <property type="component" value="Unplaced"/>
</dbReference>
<keyword evidence="7" id="KW-1185">Reference proteome</keyword>
<reference evidence="8" key="1">
    <citation type="submission" date="2025-08" db="UniProtKB">
        <authorList>
            <consortium name="RefSeq"/>
        </authorList>
    </citation>
    <scope>IDENTIFICATION</scope>
    <source>
        <tissue evidence="8">Muscle</tissue>
    </source>
</reference>
<keyword evidence="2 5" id="KW-0853">WD repeat</keyword>
<protein>
    <submittedName>
        <fullName evidence="8">WD repeat-containing protein 46-like</fullName>
    </submittedName>
</protein>
<evidence type="ECO:0000256" key="2">
    <source>
        <dbReference type="ARBA" id="ARBA00022574"/>
    </source>
</evidence>
<dbReference type="PANTHER" id="PTHR14085">
    <property type="entry name" value="WD-REPEAT PROTEIN BING4"/>
    <property type="match status" value="1"/>
</dbReference>
<dbReference type="RefSeq" id="XP_022249672.1">
    <property type="nucleotide sequence ID" value="XM_022393964.1"/>
</dbReference>
<dbReference type="PROSITE" id="PS50082">
    <property type="entry name" value="WD_REPEATS_2"/>
    <property type="match status" value="1"/>
</dbReference>
<evidence type="ECO:0000256" key="1">
    <source>
        <dbReference type="ARBA" id="ARBA00004604"/>
    </source>
</evidence>
<dbReference type="InterPro" id="IPR019775">
    <property type="entry name" value="WD40_repeat_CS"/>
</dbReference>
<dbReference type="GeneID" id="106466000"/>
<evidence type="ECO:0000259" key="6">
    <source>
        <dbReference type="SMART" id="SM01033"/>
    </source>
</evidence>
<dbReference type="Gene3D" id="2.130.10.10">
    <property type="entry name" value="YVTN repeat-like/Quinoprotein amine dehydrogenase"/>
    <property type="match status" value="1"/>
</dbReference>
<evidence type="ECO:0000256" key="5">
    <source>
        <dbReference type="PROSITE-ProRule" id="PRU00221"/>
    </source>
</evidence>
<dbReference type="SMART" id="SM01033">
    <property type="entry name" value="BING4CT"/>
    <property type="match status" value="1"/>
</dbReference>
<dbReference type="PANTHER" id="PTHR14085:SF3">
    <property type="entry name" value="WD REPEAT-CONTAINING PROTEIN 46"/>
    <property type="match status" value="1"/>
</dbReference>
<dbReference type="SUPFAM" id="SSF50978">
    <property type="entry name" value="WD40 repeat-like"/>
    <property type="match status" value="1"/>
</dbReference>
<evidence type="ECO:0000256" key="4">
    <source>
        <dbReference type="ARBA" id="ARBA00023242"/>
    </source>
</evidence>
<dbReference type="PROSITE" id="PS50294">
    <property type="entry name" value="WD_REPEATS_REGION"/>
    <property type="match status" value="1"/>
</dbReference>
<dbReference type="InterPro" id="IPR015943">
    <property type="entry name" value="WD40/YVTN_repeat-like_dom_sf"/>
</dbReference>
<feature type="repeat" description="WD" evidence="5">
    <location>
        <begin position="203"/>
        <end position="244"/>
    </location>
</feature>
<dbReference type="Pfam" id="PF08149">
    <property type="entry name" value="BING4CT"/>
    <property type="match status" value="1"/>
</dbReference>
<gene>
    <name evidence="8" type="primary">LOC106466000</name>
</gene>